<dbReference type="EMBL" id="BDGB01000099">
    <property type="protein sequence ID" value="GAW72871.1"/>
    <property type="molecule type" value="Genomic_DNA"/>
</dbReference>
<name>A0A269YF67_9LACO</name>
<evidence type="ECO:0000313" key="2">
    <source>
        <dbReference type="EMBL" id="PAK84099.1"/>
    </source>
</evidence>
<dbReference type="Proteomes" id="UP000216802">
    <property type="component" value="Unassembled WGS sequence"/>
</dbReference>
<evidence type="ECO:0000313" key="5">
    <source>
        <dbReference type="Proteomes" id="UP000216802"/>
    </source>
</evidence>
<comment type="caution">
    <text evidence="2">The sequence shown here is derived from an EMBL/GenBank/DDBJ whole genome shotgun (WGS) entry which is preliminary data.</text>
</comment>
<dbReference type="AlphaFoldDB" id="A0A269YF67"/>
<evidence type="ECO:0000313" key="4">
    <source>
        <dbReference type="Proteomes" id="UP000214739"/>
    </source>
</evidence>
<organism evidence="2 5">
    <name type="scientific">Lentilactobacillus parakefiri</name>
    <dbReference type="NCBI Taxonomy" id="152332"/>
    <lineage>
        <taxon>Bacteria</taxon>
        <taxon>Bacillati</taxon>
        <taxon>Bacillota</taxon>
        <taxon>Bacilli</taxon>
        <taxon>Lactobacillales</taxon>
        <taxon>Lactobacillaceae</taxon>
        <taxon>Lentilactobacillus</taxon>
    </lineage>
</organism>
<reference evidence="3 6" key="3">
    <citation type="journal article" date="2019" name="Appl. Microbiol. Biotechnol.">
        <title>Uncovering carbohydrate metabolism through a genotype-phenotype association study of 56 lactic acid bacteria genomes.</title>
        <authorList>
            <person name="Buron-Moles G."/>
            <person name="Chailyan A."/>
            <person name="Dolejs I."/>
            <person name="Forster J."/>
            <person name="Miks M.H."/>
        </authorList>
    </citation>
    <scope>NUCLEOTIDE SEQUENCE [LARGE SCALE GENOMIC DNA]</scope>
    <source>
        <strain evidence="3 6">DSM 10551</strain>
    </source>
</reference>
<gene>
    <name evidence="2" type="ORF">B8W98_05645</name>
    <name evidence="3" type="ORF">C5L28_002690</name>
    <name evidence="1" type="ORF">LPKJCM_02002</name>
</gene>
<dbReference type="InterPro" id="IPR032254">
    <property type="entry name" value="DUF4828"/>
</dbReference>
<dbReference type="EMBL" id="NCXI01000032">
    <property type="protein sequence ID" value="PAK84099.1"/>
    <property type="molecule type" value="Genomic_DNA"/>
</dbReference>
<reference evidence="1 4" key="1">
    <citation type="journal article" date="2017" name="Biosci Microbiota Food Health">
        <title>Genomic characterization reconfirms the taxonomic status of Lactobacillus parakefiri.</title>
        <authorList>
            <person name="Tanizawa Y."/>
            <person name="Kobayashi H."/>
            <person name="Kaminuma E."/>
            <person name="Sakamoto M."/>
            <person name="Ohkuma M."/>
            <person name="Nakamura Y."/>
            <person name="Arita M."/>
            <person name="Tohno M."/>
        </authorList>
    </citation>
    <scope>NUCLEOTIDE SEQUENCE [LARGE SCALE GENOMIC DNA]</scope>
    <source>
        <strain evidence="1 4">JCM 8573</strain>
    </source>
</reference>
<dbReference type="EMBL" id="PUFL01000004">
    <property type="protein sequence ID" value="TDG95036.1"/>
    <property type="molecule type" value="Genomic_DNA"/>
</dbReference>
<evidence type="ECO:0000313" key="3">
    <source>
        <dbReference type="EMBL" id="TDG95036.1"/>
    </source>
</evidence>
<proteinExistence type="predicted"/>
<reference evidence="2 5" key="2">
    <citation type="submission" date="2017-04" db="EMBL/GenBank/DDBJ databases">
        <title>Kefir bacterial isolates.</title>
        <authorList>
            <person name="Kim Y."/>
            <person name="Blasche S."/>
            <person name="Patil K.R."/>
        </authorList>
    </citation>
    <scope>NUCLEOTIDE SEQUENCE [LARGE SCALE GENOMIC DNA]</scope>
    <source>
        <strain evidence="2 5">OG2</strain>
    </source>
</reference>
<dbReference type="Pfam" id="PF16110">
    <property type="entry name" value="DUF4828"/>
    <property type="match status" value="1"/>
</dbReference>
<dbReference type="Proteomes" id="UP000294668">
    <property type="component" value="Unassembled WGS sequence"/>
</dbReference>
<accession>A0A269YF67</accession>
<evidence type="ECO:0000313" key="1">
    <source>
        <dbReference type="EMBL" id="GAW72871.1"/>
    </source>
</evidence>
<keyword evidence="6" id="KW-1185">Reference proteome</keyword>
<reference evidence="3" key="4">
    <citation type="submission" date="2019-02" db="EMBL/GenBank/DDBJ databases">
        <authorList>
            <person name="Buron G."/>
            <person name="Chaylann A."/>
            <person name="Dolejs I."/>
            <person name="Forster J."/>
            <person name="Miks M.H."/>
        </authorList>
    </citation>
    <scope>NUCLEOTIDE SEQUENCE</scope>
    <source>
        <strain evidence="3">DSM 10551</strain>
    </source>
</reference>
<protein>
    <submittedName>
        <fullName evidence="2">DUF4828 domain-containing protein</fullName>
    </submittedName>
</protein>
<dbReference type="OrthoDB" id="2246468at2"/>
<sequence length="122" mass="14521">MRKRSFFIFMVSFLISLFHTKRIPKHQPDPADPMFFVGTWQFKDHRERLHRLEIGPDLKLLIDGKDMSAKVSLLTRYELSYVDKFGYKLEIRGNEARPIKFYDESENYTYDLQSANEIDHSG</sequence>
<dbReference type="Proteomes" id="UP000214739">
    <property type="component" value="Unassembled WGS sequence"/>
</dbReference>
<evidence type="ECO:0000313" key="6">
    <source>
        <dbReference type="Proteomes" id="UP000294668"/>
    </source>
</evidence>
<dbReference type="RefSeq" id="WP_057962419.1">
    <property type="nucleotide sequence ID" value="NZ_BAAAXO010000005.1"/>
</dbReference>